<dbReference type="RefSeq" id="WP_350785127.1">
    <property type="nucleotide sequence ID" value="NZ_JBEPEK010000261.1"/>
</dbReference>
<keyword evidence="2" id="KW-0540">Nuclease</keyword>
<dbReference type="GO" id="GO:0004519">
    <property type="term" value="F:endonuclease activity"/>
    <property type="evidence" value="ECO:0007669"/>
    <property type="project" value="UniProtKB-KW"/>
</dbReference>
<feature type="domain" description="Putative restriction endonuclease" evidence="1">
    <location>
        <begin position="18"/>
        <end position="164"/>
    </location>
</feature>
<keyword evidence="2" id="KW-0255">Endonuclease</keyword>
<dbReference type="EMBL" id="JBEPEK010000261">
    <property type="protein sequence ID" value="MER7183640.1"/>
    <property type="molecule type" value="Genomic_DNA"/>
</dbReference>
<protein>
    <submittedName>
        <fullName evidence="2">Uma2 family endonuclease</fullName>
    </submittedName>
</protein>
<dbReference type="CDD" id="cd06260">
    <property type="entry name" value="DUF820-like"/>
    <property type="match status" value="1"/>
</dbReference>
<dbReference type="InterPro" id="IPR011335">
    <property type="entry name" value="Restrct_endonuc-II-like"/>
</dbReference>
<evidence type="ECO:0000259" key="1">
    <source>
        <dbReference type="Pfam" id="PF05685"/>
    </source>
</evidence>
<keyword evidence="2" id="KW-0378">Hydrolase</keyword>
<sequence>MTIAEGWVELVQDRIEVPRSARLRLTENGLTLVPVTQAHTTTARRIQNQIEAGLPGWAAVGEFSLVPPREGYKPEPDAAALPLDQVHPGESEINEALLPFVVEVVSPESKNRDYNTKPSHYALRGIPVYLIVDVLSATWTLLTQPEDGTYQCTQSGPFGKEIAIPVADQTLTLDSSQFMRI</sequence>
<dbReference type="InterPro" id="IPR012296">
    <property type="entry name" value="Nuclease_put_TT1808"/>
</dbReference>
<dbReference type="Pfam" id="PF05685">
    <property type="entry name" value="Uma2"/>
    <property type="match status" value="1"/>
</dbReference>
<accession>A0ABV1X3Q5</accession>
<dbReference type="PANTHER" id="PTHR35400">
    <property type="entry name" value="SLR1083 PROTEIN"/>
    <property type="match status" value="1"/>
</dbReference>
<dbReference type="PANTHER" id="PTHR35400:SF3">
    <property type="entry name" value="SLL1072 PROTEIN"/>
    <property type="match status" value="1"/>
</dbReference>
<name>A0ABV1X3Q5_9ACTN</name>
<dbReference type="SUPFAM" id="SSF52980">
    <property type="entry name" value="Restriction endonuclease-like"/>
    <property type="match status" value="1"/>
</dbReference>
<reference evidence="2 3" key="1">
    <citation type="submission" date="2024-06" db="EMBL/GenBank/DDBJ databases">
        <title>The Natural Products Discovery Center: Release of the First 8490 Sequenced Strains for Exploring Actinobacteria Biosynthetic Diversity.</title>
        <authorList>
            <person name="Kalkreuter E."/>
            <person name="Kautsar S.A."/>
            <person name="Yang D."/>
            <person name="Bader C.D."/>
            <person name="Teijaro C.N."/>
            <person name="Fluegel L."/>
            <person name="Davis C.M."/>
            <person name="Simpson J.R."/>
            <person name="Lauterbach L."/>
            <person name="Steele A.D."/>
            <person name="Gui C."/>
            <person name="Meng S."/>
            <person name="Li G."/>
            <person name="Viehrig K."/>
            <person name="Ye F."/>
            <person name="Su P."/>
            <person name="Kiefer A.F."/>
            <person name="Nichols A."/>
            <person name="Cepeda A.J."/>
            <person name="Yan W."/>
            <person name="Fan B."/>
            <person name="Jiang Y."/>
            <person name="Adhikari A."/>
            <person name="Zheng C.-J."/>
            <person name="Schuster L."/>
            <person name="Cowan T.M."/>
            <person name="Smanski M.J."/>
            <person name="Chevrette M.G."/>
            <person name="De Carvalho L.P.S."/>
            <person name="Shen B."/>
        </authorList>
    </citation>
    <scope>NUCLEOTIDE SEQUENCE [LARGE SCALE GENOMIC DNA]</scope>
    <source>
        <strain evidence="2 3">NPDC000234</strain>
    </source>
</reference>
<dbReference type="Proteomes" id="UP001474181">
    <property type="component" value="Unassembled WGS sequence"/>
</dbReference>
<evidence type="ECO:0000313" key="3">
    <source>
        <dbReference type="Proteomes" id="UP001474181"/>
    </source>
</evidence>
<proteinExistence type="predicted"/>
<gene>
    <name evidence="2" type="ORF">ABT404_29920</name>
</gene>
<dbReference type="Gene3D" id="3.90.1570.10">
    <property type="entry name" value="tt1808, chain A"/>
    <property type="match status" value="1"/>
</dbReference>
<evidence type="ECO:0000313" key="2">
    <source>
        <dbReference type="EMBL" id="MER7183640.1"/>
    </source>
</evidence>
<keyword evidence="3" id="KW-1185">Reference proteome</keyword>
<dbReference type="InterPro" id="IPR008538">
    <property type="entry name" value="Uma2"/>
</dbReference>
<organism evidence="2 3">
    <name type="scientific">Streptomyces hyaluromycini</name>
    <dbReference type="NCBI Taxonomy" id="1377993"/>
    <lineage>
        <taxon>Bacteria</taxon>
        <taxon>Bacillati</taxon>
        <taxon>Actinomycetota</taxon>
        <taxon>Actinomycetes</taxon>
        <taxon>Kitasatosporales</taxon>
        <taxon>Streptomycetaceae</taxon>
        <taxon>Streptomyces</taxon>
    </lineage>
</organism>
<comment type="caution">
    <text evidence="2">The sequence shown here is derived from an EMBL/GenBank/DDBJ whole genome shotgun (WGS) entry which is preliminary data.</text>
</comment>